<keyword evidence="1" id="KW-1133">Transmembrane helix</keyword>
<feature type="transmembrane region" description="Helical" evidence="1">
    <location>
        <begin position="17"/>
        <end position="38"/>
    </location>
</feature>
<organism evidence="2">
    <name type="scientific">CrAss-like virus sp. ctWDt29</name>
    <dbReference type="NCBI Taxonomy" id="2825836"/>
    <lineage>
        <taxon>Viruses</taxon>
        <taxon>Duplodnaviria</taxon>
        <taxon>Heunggongvirae</taxon>
        <taxon>Uroviricota</taxon>
        <taxon>Caudoviricetes</taxon>
        <taxon>Crassvirales</taxon>
    </lineage>
</organism>
<dbReference type="EMBL" id="BK015261">
    <property type="protein sequence ID" value="DAD98379.1"/>
    <property type="molecule type" value="Genomic_DNA"/>
</dbReference>
<keyword evidence="1" id="KW-0812">Transmembrane</keyword>
<sequence length="39" mass="4661">MISCHYSDIIFSLPSQFIPASCFLYYFHIIYIFLLKVLL</sequence>
<evidence type="ECO:0000313" key="2">
    <source>
        <dbReference type="EMBL" id="DAD98379.1"/>
    </source>
</evidence>
<name>A0A8S5NWK8_9CAUD</name>
<keyword evidence="1" id="KW-0472">Membrane</keyword>
<protein>
    <submittedName>
        <fullName evidence="2">Uncharacterized protein</fullName>
    </submittedName>
</protein>
<reference evidence="2" key="1">
    <citation type="journal article" date="2021" name="Proc. Natl. Acad. Sci. U.S.A.">
        <title>A Catalog of Tens of Thousands of Viruses from Human Metagenomes Reveals Hidden Associations with Chronic Diseases.</title>
        <authorList>
            <person name="Tisza M.J."/>
            <person name="Buck C.B."/>
        </authorList>
    </citation>
    <scope>NUCLEOTIDE SEQUENCE</scope>
    <source>
        <strain evidence="2">CtWDt29</strain>
    </source>
</reference>
<proteinExistence type="predicted"/>
<accession>A0A8S5NWK8</accession>
<evidence type="ECO:0000256" key="1">
    <source>
        <dbReference type="SAM" id="Phobius"/>
    </source>
</evidence>